<sequence length="1267" mass="142785">MAGLIWNLLGGLIFPFVVWTYENIALHKPAWQLNPYKNDEFNASLAVDGQKKNLSQWGGECVASEYGRKAEWRVDLTGIRSIHHIAIQYVQNKPVWDAGDYKTKAFLGFSIYISNTTTKEDGVLCFKDTNYTRATIPNPVNITCPYHGRYVIYYNNRTHRPFPDGYSYFAYTDLCEVEVFGCLSPGLYGENCSLRCPRNCQEGHCDIVEGNCLGCIPGYQSFTCDEECEQFTYGLGCNQTCGNCSKGEQCNHLNGRCLNGCDVGVYGDKCDSECLDGKHGQNCEEHCSKHCMISETCDRVTGHCIGGCQAGWTNAQCDQECSGGMFGQHCNQSCGKCLNNEQCHHVNGSCLDGCDSGYRGTNCTEECTVGLYGPNCERLCSANCREPGVCDMDTGHCKGGCQAGWTQRKCDIECQDGLYGQNCQENCSAKCIVFGRCDKVTGQCEGGCQAGWKQSNCDAMCDNGMFGQDCTERCGQCLGKEECHHVNGSCINGCKSGYHGLMCTKEETSTPTRGQNILGAVVAPILITVFVIVAVVVLFIGRKRFQSKPTHIELTNFEWQGERTETNLIVSNNCHENEFSTLYTNVSHSYKQEVTPKSDSETASNKTNTEITESSEACISKDHIANDYQEDQCSPLYTNVVHSYITEVTPTLECKKASIKRNKERPENSETCISKEHITNENQVDKCSIKGTCDIGGENTPDIPVNQLHETIVEMKKLEDKGFKREYSMLSNGELFPCNVGKRQENLSKNRYKTILPYDHSRVILHGDNGCSEYINASFIEDTKREFAYIATQGPTQNSVNEFWRMVWQQNVSEIVMLTNLMEGKKIKCFQYWPDCLKTELYDSVTIENVFEKQYAFYITRKFVVSHKQHNMSRDIIQYHYTMWPDHGTPEPLNLAVFHSQVLRTSSDENRTPLVVHCSAGIGRTGTFIALDALYKEGKRTGKVNVAKYVKIMRSCRMNMVQTYEQYVTIFLALNERCNVSFQRQSLSSFGDKLDSVLNSPEKQTYIGKEFEKLLNRRPEYTIDDYLEASYHVNKNYDELPLDRYILYLTSPVANRGSYINAINVSSYQQNNAFIVTHYPPPEDAVDFLRLLVDHESNTVICMDPLSKITSSKSWLPESSSDKMVDPFSVQRVGETWTNVKVTEIRILNEEQELSHAVSIVEPREVPGPDGTSSSLRSLVSYAMDVTTEGPITVVSKDGASMCGAFCAVFNCIQQIIMDDSVDVFTTVRQLQTQRPEFCTTLEEYLLVYRALFDYIWTISENMYENM</sequence>
<evidence type="ECO:0000256" key="4">
    <source>
        <dbReference type="ARBA" id="ARBA00022912"/>
    </source>
</evidence>
<keyword evidence="6" id="KW-0472">Membrane</keyword>
<dbReference type="SMART" id="SM00194">
    <property type="entry name" value="PTPc"/>
    <property type="match status" value="2"/>
</dbReference>
<evidence type="ECO:0000259" key="7">
    <source>
        <dbReference type="PROSITE" id="PS50055"/>
    </source>
</evidence>
<feature type="domain" description="Tyrosine-protein phosphatase" evidence="7">
    <location>
        <begin position="1007"/>
        <end position="1255"/>
    </location>
</feature>
<dbReference type="PRINTS" id="PR00700">
    <property type="entry name" value="PRTYPHPHTASE"/>
</dbReference>
<proteinExistence type="inferred from homology"/>
<dbReference type="FunFam" id="3.90.190.10:FF:000102">
    <property type="entry name" value="Receptor-type tyrosine-protein phosphatase"/>
    <property type="match status" value="1"/>
</dbReference>
<dbReference type="GeneID" id="111115260"/>
<dbReference type="Proteomes" id="UP000694844">
    <property type="component" value="Chromosome 9"/>
</dbReference>
<keyword evidence="6" id="KW-0812">Transmembrane</keyword>
<protein>
    <recommendedName>
        <fullName evidence="2">protein-tyrosine-phosphatase</fullName>
        <ecNumber evidence="2">3.1.3.48</ecNumber>
    </recommendedName>
</protein>
<dbReference type="PROSITE" id="PS00383">
    <property type="entry name" value="TYR_PHOSPHATASE_1"/>
    <property type="match status" value="1"/>
</dbReference>
<feature type="transmembrane region" description="Helical" evidence="6">
    <location>
        <begin position="517"/>
        <end position="540"/>
    </location>
</feature>
<dbReference type="RefSeq" id="XP_022309641.1">
    <property type="nucleotide sequence ID" value="XM_022453933.1"/>
</dbReference>
<dbReference type="CDD" id="cd00047">
    <property type="entry name" value="PTPc"/>
    <property type="match status" value="2"/>
</dbReference>
<dbReference type="InterPro" id="IPR029021">
    <property type="entry name" value="Prot-tyrosine_phosphatase-like"/>
</dbReference>
<dbReference type="InterPro" id="IPR000742">
    <property type="entry name" value="EGF"/>
</dbReference>
<comment type="catalytic activity">
    <reaction evidence="5">
        <text>O-phospho-L-tyrosyl-[protein] + H2O = L-tyrosyl-[protein] + phosphate</text>
        <dbReference type="Rhea" id="RHEA:10684"/>
        <dbReference type="Rhea" id="RHEA-COMP:10136"/>
        <dbReference type="Rhea" id="RHEA-COMP:20101"/>
        <dbReference type="ChEBI" id="CHEBI:15377"/>
        <dbReference type="ChEBI" id="CHEBI:43474"/>
        <dbReference type="ChEBI" id="CHEBI:46858"/>
        <dbReference type="ChEBI" id="CHEBI:61978"/>
        <dbReference type="EC" id="3.1.3.48"/>
    </reaction>
</comment>
<dbReference type="PROSITE" id="PS50055">
    <property type="entry name" value="TYR_PHOSPHATASE_PTP"/>
    <property type="match status" value="2"/>
</dbReference>
<evidence type="ECO:0000256" key="1">
    <source>
        <dbReference type="ARBA" id="ARBA00009580"/>
    </source>
</evidence>
<dbReference type="SUPFAM" id="SSF52799">
    <property type="entry name" value="(Phosphotyrosine protein) phosphatases II"/>
    <property type="match status" value="2"/>
</dbReference>
<reference evidence="10" key="1">
    <citation type="submission" date="2025-08" db="UniProtKB">
        <authorList>
            <consortium name="RefSeq"/>
        </authorList>
    </citation>
    <scope>IDENTIFICATION</scope>
    <source>
        <tissue evidence="10">Whole sample</tissue>
    </source>
</reference>
<evidence type="ECO:0000313" key="9">
    <source>
        <dbReference type="Proteomes" id="UP000694844"/>
    </source>
</evidence>
<dbReference type="InterPro" id="IPR008979">
    <property type="entry name" value="Galactose-bd-like_sf"/>
</dbReference>
<dbReference type="SMART" id="SM00404">
    <property type="entry name" value="PTPc_motif"/>
    <property type="match status" value="2"/>
</dbReference>
<keyword evidence="6" id="KW-1133">Transmembrane helix</keyword>
<name>A0A8B8C3V3_CRAVI</name>
<dbReference type="KEGG" id="cvn:111115260"/>
<feature type="domain" description="Tyrosine-protein phosphatase" evidence="7">
    <location>
        <begin position="723"/>
        <end position="977"/>
    </location>
</feature>
<feature type="domain" description="Tyrosine specific protein phosphatases" evidence="8">
    <location>
        <begin position="893"/>
        <end position="968"/>
    </location>
</feature>
<dbReference type="SMART" id="SM00181">
    <property type="entry name" value="EGF"/>
    <property type="match status" value="7"/>
</dbReference>
<dbReference type="PANTHER" id="PTHR19134">
    <property type="entry name" value="RECEPTOR-TYPE TYROSINE-PROTEIN PHOSPHATASE"/>
    <property type="match status" value="1"/>
</dbReference>
<dbReference type="InterPro" id="IPR050348">
    <property type="entry name" value="Protein-Tyr_Phosphatase"/>
</dbReference>
<dbReference type="EC" id="3.1.3.48" evidence="2"/>
<keyword evidence="9" id="KW-1185">Reference proteome</keyword>
<dbReference type="InterPro" id="IPR016130">
    <property type="entry name" value="Tyr_Pase_AS"/>
</dbReference>
<comment type="similarity">
    <text evidence="1">Belongs to the protein-tyrosine phosphatase family.</text>
</comment>
<gene>
    <name evidence="10" type="primary">LOC111115260</name>
</gene>
<keyword evidence="4" id="KW-0904">Protein phosphatase</keyword>
<dbReference type="InterPro" id="IPR003595">
    <property type="entry name" value="Tyr_Pase_cat"/>
</dbReference>
<dbReference type="PROSITE" id="PS50056">
    <property type="entry name" value="TYR_PHOSPHATASE_2"/>
    <property type="match status" value="1"/>
</dbReference>
<dbReference type="SUPFAM" id="SSF49785">
    <property type="entry name" value="Galactose-binding domain-like"/>
    <property type="match status" value="1"/>
</dbReference>
<evidence type="ECO:0000256" key="6">
    <source>
        <dbReference type="SAM" id="Phobius"/>
    </source>
</evidence>
<accession>A0A8B8C3V3</accession>
<dbReference type="GO" id="GO:0004725">
    <property type="term" value="F:protein tyrosine phosphatase activity"/>
    <property type="evidence" value="ECO:0007669"/>
    <property type="project" value="UniProtKB-EC"/>
</dbReference>
<evidence type="ECO:0000313" key="10">
    <source>
        <dbReference type="RefSeq" id="XP_022309641.1"/>
    </source>
</evidence>
<dbReference type="Pfam" id="PF00102">
    <property type="entry name" value="Y_phosphatase"/>
    <property type="match status" value="2"/>
</dbReference>
<dbReference type="AlphaFoldDB" id="A0A8B8C3V3"/>
<dbReference type="Gene3D" id="2.170.300.10">
    <property type="entry name" value="Tie2 ligand-binding domain superfamily"/>
    <property type="match status" value="2"/>
</dbReference>
<dbReference type="OrthoDB" id="10252017at2759"/>
<dbReference type="PANTHER" id="PTHR19134:SF562">
    <property type="entry name" value="PROTEIN-TYROSINE-PHOSPHATASE"/>
    <property type="match status" value="1"/>
</dbReference>
<dbReference type="InterPro" id="IPR000242">
    <property type="entry name" value="PTP_cat"/>
</dbReference>
<keyword evidence="3" id="KW-0378">Hydrolase</keyword>
<evidence type="ECO:0000259" key="8">
    <source>
        <dbReference type="PROSITE" id="PS50056"/>
    </source>
</evidence>
<dbReference type="Gene3D" id="2.60.120.260">
    <property type="entry name" value="Galactose-binding domain-like"/>
    <property type="match status" value="1"/>
</dbReference>
<evidence type="ECO:0000256" key="2">
    <source>
        <dbReference type="ARBA" id="ARBA00013064"/>
    </source>
</evidence>
<dbReference type="InterPro" id="IPR000387">
    <property type="entry name" value="Tyr_Pase_dom"/>
</dbReference>
<evidence type="ECO:0000256" key="3">
    <source>
        <dbReference type="ARBA" id="ARBA00022801"/>
    </source>
</evidence>
<dbReference type="Gene3D" id="3.90.190.10">
    <property type="entry name" value="Protein tyrosine phosphatase superfamily"/>
    <property type="match status" value="2"/>
</dbReference>
<organism evidence="9 10">
    <name type="scientific">Crassostrea virginica</name>
    <name type="common">Eastern oyster</name>
    <dbReference type="NCBI Taxonomy" id="6565"/>
    <lineage>
        <taxon>Eukaryota</taxon>
        <taxon>Metazoa</taxon>
        <taxon>Spiralia</taxon>
        <taxon>Lophotrochozoa</taxon>
        <taxon>Mollusca</taxon>
        <taxon>Bivalvia</taxon>
        <taxon>Autobranchia</taxon>
        <taxon>Pteriomorphia</taxon>
        <taxon>Ostreida</taxon>
        <taxon>Ostreoidea</taxon>
        <taxon>Ostreidae</taxon>
        <taxon>Crassostrea</taxon>
    </lineage>
</organism>
<evidence type="ECO:0000256" key="5">
    <source>
        <dbReference type="ARBA" id="ARBA00051722"/>
    </source>
</evidence>